<dbReference type="PANTHER" id="PTHR33993">
    <property type="entry name" value="GLYOXALASE-RELATED"/>
    <property type="match status" value="1"/>
</dbReference>
<name>A0A2U1ZTS2_9MICO</name>
<dbReference type="RefSeq" id="WP_109228766.1">
    <property type="nucleotide sequence ID" value="NZ_PYHR01000002.1"/>
</dbReference>
<dbReference type="Gene3D" id="3.10.180.10">
    <property type="entry name" value="2,3-Dihydroxybiphenyl 1,2-Dioxygenase, domain 1"/>
    <property type="match status" value="1"/>
</dbReference>
<dbReference type="EMBL" id="PYHR01000002">
    <property type="protein sequence ID" value="PWD50384.1"/>
    <property type="molecule type" value="Genomic_DNA"/>
</dbReference>
<dbReference type="InterPro" id="IPR052164">
    <property type="entry name" value="Anthracycline_SecMetBiosynth"/>
</dbReference>
<accession>A0A2U1ZTS2</accession>
<evidence type="ECO:0000313" key="3">
    <source>
        <dbReference type="Proteomes" id="UP000245166"/>
    </source>
</evidence>
<proteinExistence type="predicted"/>
<reference evidence="2 3" key="1">
    <citation type="submission" date="2018-03" db="EMBL/GenBank/DDBJ databases">
        <title>Genome assembly of novel Miniimonas species PCH200.</title>
        <authorList>
            <person name="Thakur V."/>
            <person name="Kumar V."/>
            <person name="Singh D."/>
        </authorList>
    </citation>
    <scope>NUCLEOTIDE SEQUENCE [LARGE SCALE GENOMIC DNA]</scope>
    <source>
        <strain evidence="2 3">PCH200</strain>
    </source>
</reference>
<dbReference type="Pfam" id="PF00903">
    <property type="entry name" value="Glyoxalase"/>
    <property type="match status" value="1"/>
</dbReference>
<dbReference type="SUPFAM" id="SSF54593">
    <property type="entry name" value="Glyoxalase/Bleomycin resistance protein/Dihydroxybiphenyl dioxygenase"/>
    <property type="match status" value="1"/>
</dbReference>
<dbReference type="OrthoDB" id="9793039at2"/>
<sequence>MTETSATDDGEDYGTVTWWEIPATNLPDSVRFYREAFDWEFEAMDADYEIVLHRGRMVGGIYAHDTDTGQLGDGTRLTINVADLEASLSRVTAAGGRVVHGRAAIGEGFGWWALFTDPSGLTIGLASPHPPVED</sequence>
<comment type="caution">
    <text evidence="2">The sequence shown here is derived from an EMBL/GenBank/DDBJ whole genome shotgun (WGS) entry which is preliminary data.</text>
</comment>
<keyword evidence="3" id="KW-1185">Reference proteome</keyword>
<dbReference type="InterPro" id="IPR004360">
    <property type="entry name" value="Glyas_Fos-R_dOase_dom"/>
</dbReference>
<evidence type="ECO:0000259" key="1">
    <source>
        <dbReference type="PROSITE" id="PS51819"/>
    </source>
</evidence>
<dbReference type="Proteomes" id="UP000245166">
    <property type="component" value="Unassembled WGS sequence"/>
</dbReference>
<organism evidence="2 3">
    <name type="scientific">Serinibacter arcticus</name>
    <dbReference type="NCBI Taxonomy" id="1655435"/>
    <lineage>
        <taxon>Bacteria</taxon>
        <taxon>Bacillati</taxon>
        <taxon>Actinomycetota</taxon>
        <taxon>Actinomycetes</taxon>
        <taxon>Micrococcales</taxon>
        <taxon>Beutenbergiaceae</taxon>
        <taxon>Serinibacter</taxon>
    </lineage>
</organism>
<dbReference type="CDD" id="cd07247">
    <property type="entry name" value="SgaA_N_like"/>
    <property type="match status" value="1"/>
</dbReference>
<dbReference type="InterPro" id="IPR029068">
    <property type="entry name" value="Glyas_Bleomycin-R_OHBP_Dase"/>
</dbReference>
<feature type="domain" description="VOC" evidence="1">
    <location>
        <begin position="15"/>
        <end position="128"/>
    </location>
</feature>
<dbReference type="PROSITE" id="PS51819">
    <property type="entry name" value="VOC"/>
    <property type="match status" value="1"/>
</dbReference>
<evidence type="ECO:0000313" key="2">
    <source>
        <dbReference type="EMBL" id="PWD50384.1"/>
    </source>
</evidence>
<gene>
    <name evidence="2" type="ORF">C8046_06690</name>
</gene>
<dbReference type="AlphaFoldDB" id="A0A2U1ZTS2"/>
<dbReference type="InterPro" id="IPR037523">
    <property type="entry name" value="VOC_core"/>
</dbReference>
<protein>
    <recommendedName>
        <fullName evidence="1">VOC domain-containing protein</fullName>
    </recommendedName>
</protein>